<feature type="region of interest" description="Disordered" evidence="1">
    <location>
        <begin position="1"/>
        <end position="42"/>
    </location>
</feature>
<protein>
    <recommendedName>
        <fullName evidence="2">DUF4097 domain-containing protein</fullName>
    </recommendedName>
</protein>
<dbReference type="Proteomes" id="UP000321685">
    <property type="component" value="Unassembled WGS sequence"/>
</dbReference>
<dbReference type="InterPro" id="IPR025164">
    <property type="entry name" value="Toastrack_DUF4097"/>
</dbReference>
<evidence type="ECO:0000313" key="3">
    <source>
        <dbReference type="EMBL" id="GEL23985.1"/>
    </source>
</evidence>
<reference evidence="3 4" key="1">
    <citation type="submission" date="2019-07" db="EMBL/GenBank/DDBJ databases">
        <title>Whole genome shotgun sequence of Pseudonocardia sulfidoxydans NBRC 16205.</title>
        <authorList>
            <person name="Hosoyama A."/>
            <person name="Uohara A."/>
            <person name="Ohji S."/>
            <person name="Ichikawa N."/>
        </authorList>
    </citation>
    <scope>NUCLEOTIDE SEQUENCE [LARGE SCALE GENOMIC DNA]</scope>
    <source>
        <strain evidence="3 4">NBRC 16205</strain>
    </source>
</reference>
<dbReference type="AlphaFoldDB" id="A0A511DGR3"/>
<evidence type="ECO:0000313" key="4">
    <source>
        <dbReference type="Proteomes" id="UP000321685"/>
    </source>
</evidence>
<organism evidence="3 4">
    <name type="scientific">Pseudonocardia sulfidoxydans NBRC 16205</name>
    <dbReference type="NCBI Taxonomy" id="1223511"/>
    <lineage>
        <taxon>Bacteria</taxon>
        <taxon>Bacillati</taxon>
        <taxon>Actinomycetota</taxon>
        <taxon>Actinomycetes</taxon>
        <taxon>Pseudonocardiales</taxon>
        <taxon>Pseudonocardiaceae</taxon>
        <taxon>Pseudonocardia</taxon>
    </lineage>
</organism>
<evidence type="ECO:0000256" key="1">
    <source>
        <dbReference type="SAM" id="MobiDB-lite"/>
    </source>
</evidence>
<dbReference type="Gene3D" id="2.160.20.120">
    <property type="match status" value="1"/>
</dbReference>
<comment type="caution">
    <text evidence="3">The sequence shown here is derived from an EMBL/GenBank/DDBJ whole genome shotgun (WGS) entry which is preliminary data.</text>
</comment>
<dbReference type="EMBL" id="BJVJ01000026">
    <property type="protein sequence ID" value="GEL23985.1"/>
    <property type="molecule type" value="Genomic_DNA"/>
</dbReference>
<sequence>MSDEKTSDENETPDLSKSSPIDDGPDADEQQLSREEHWAATGPAELELTVDIGSVRVELTDTDQVWVEVRHEPQSGNTWTNGIAGLVNWIGTATSRGGFDRVQGGFPAGMPSFDGATEELAAQAVAATEIRWSETSRRLVVRSPQDMPLRMIPLAVTVRAPVSSRHAVRTGAGDVSVTGRAGWGAVRTGSGDVRLEETGGDVDVTTGSGDVDLGPVAGRAKVRTGSGRITVASLGGPSQVKTGSGDVELGEVTGDLGVRTGSGEVRVADAVAGSLDLTTGSGGMRIGVHSGVAAELDLSSGTGRARSELEVGGVAPQQAPALRIHGRAGTGDVVVTRAATAGV</sequence>
<name>A0A511DGR3_9PSEU</name>
<keyword evidence="4" id="KW-1185">Reference proteome</keyword>
<feature type="domain" description="DUF4097" evidence="2">
    <location>
        <begin position="186"/>
        <end position="309"/>
    </location>
</feature>
<dbReference type="Pfam" id="PF13349">
    <property type="entry name" value="DUF4097"/>
    <property type="match status" value="1"/>
</dbReference>
<dbReference type="OrthoDB" id="3677688at2"/>
<proteinExistence type="predicted"/>
<accession>A0A511DGR3</accession>
<dbReference type="RefSeq" id="WP_147108100.1">
    <property type="nucleotide sequence ID" value="NZ_BJVJ01000026.1"/>
</dbReference>
<gene>
    <name evidence="3" type="ORF">PSU4_29390</name>
</gene>
<evidence type="ECO:0000259" key="2">
    <source>
        <dbReference type="Pfam" id="PF13349"/>
    </source>
</evidence>